<dbReference type="GO" id="GO:0030127">
    <property type="term" value="C:COPII vesicle coat"/>
    <property type="evidence" value="ECO:0007669"/>
    <property type="project" value="InterPro"/>
</dbReference>
<dbReference type="SMART" id="SM00327">
    <property type="entry name" value="VWA"/>
    <property type="match status" value="1"/>
</dbReference>
<dbReference type="InterPro" id="IPR036465">
    <property type="entry name" value="vWFA_dom_sf"/>
</dbReference>
<dbReference type="PROSITE" id="PS50234">
    <property type="entry name" value="VWFA"/>
    <property type="match status" value="1"/>
</dbReference>
<dbReference type="Proteomes" id="UP001149090">
    <property type="component" value="Unassembled WGS sequence"/>
</dbReference>
<feature type="compositionally biased region" description="Basic residues" evidence="1">
    <location>
        <begin position="590"/>
        <end position="599"/>
    </location>
</feature>
<evidence type="ECO:0000256" key="1">
    <source>
        <dbReference type="SAM" id="MobiDB-lite"/>
    </source>
</evidence>
<dbReference type="GO" id="GO:0090110">
    <property type="term" value="P:COPII-coated vesicle cargo loading"/>
    <property type="evidence" value="ECO:0007669"/>
    <property type="project" value="TreeGrafter"/>
</dbReference>
<organism evidence="3 4">
    <name type="scientific">Anaeramoeba ignava</name>
    <name type="common">Anaerobic marine amoeba</name>
    <dbReference type="NCBI Taxonomy" id="1746090"/>
    <lineage>
        <taxon>Eukaryota</taxon>
        <taxon>Metamonada</taxon>
        <taxon>Anaeramoebidae</taxon>
        <taxon>Anaeramoeba</taxon>
    </lineage>
</organism>
<dbReference type="InterPro" id="IPR050550">
    <property type="entry name" value="SEC23_SEC24_subfamily"/>
</dbReference>
<comment type="caution">
    <text evidence="3">The sequence shown here is derived from an EMBL/GenBank/DDBJ whole genome shotgun (WGS) entry which is preliminary data.</text>
</comment>
<evidence type="ECO:0000259" key="2">
    <source>
        <dbReference type="PROSITE" id="PS50234"/>
    </source>
</evidence>
<dbReference type="PANTHER" id="PTHR13803">
    <property type="entry name" value="SEC24-RELATED PROTEIN"/>
    <property type="match status" value="1"/>
</dbReference>
<dbReference type="EMBL" id="JAPDFW010000059">
    <property type="protein sequence ID" value="KAJ5077025.1"/>
    <property type="molecule type" value="Genomic_DNA"/>
</dbReference>
<dbReference type="GO" id="GO:0008270">
    <property type="term" value="F:zinc ion binding"/>
    <property type="evidence" value="ECO:0007669"/>
    <property type="project" value="InterPro"/>
</dbReference>
<protein>
    <recommendedName>
        <fullName evidence="2">VWFA domain-containing protein</fullName>
    </recommendedName>
</protein>
<reference evidence="3" key="1">
    <citation type="submission" date="2022-10" db="EMBL/GenBank/DDBJ databases">
        <title>Novel sulphate-reducing endosymbionts in the free-living metamonad Anaeramoeba.</title>
        <authorList>
            <person name="Jerlstrom-Hultqvist J."/>
            <person name="Cepicka I."/>
            <person name="Gallot-Lavallee L."/>
            <person name="Salas-Leiva D."/>
            <person name="Curtis B.A."/>
            <person name="Zahonova K."/>
            <person name="Pipaliya S."/>
            <person name="Dacks J."/>
            <person name="Roger A.J."/>
        </authorList>
    </citation>
    <scope>NUCLEOTIDE SEQUENCE</scope>
    <source>
        <strain evidence="3">BMAN</strain>
    </source>
</reference>
<dbReference type="SUPFAM" id="SSF82919">
    <property type="entry name" value="Zn-finger domain of Sec23/24"/>
    <property type="match status" value="1"/>
</dbReference>
<dbReference type="OMA" id="ENDANKQ"/>
<dbReference type="Gene3D" id="2.30.30.380">
    <property type="entry name" value="Zn-finger domain of Sec23/24"/>
    <property type="match status" value="1"/>
</dbReference>
<keyword evidence="4" id="KW-1185">Reference proteome</keyword>
<dbReference type="InterPro" id="IPR002035">
    <property type="entry name" value="VWF_A"/>
</dbReference>
<dbReference type="Pfam" id="PF04811">
    <property type="entry name" value="Sec23_trunk"/>
    <property type="match status" value="1"/>
</dbReference>
<dbReference type="Gene3D" id="3.40.50.410">
    <property type="entry name" value="von Willebrand factor, type A domain"/>
    <property type="match status" value="1"/>
</dbReference>
<gene>
    <name evidence="3" type="ORF">M0811_00345</name>
</gene>
<dbReference type="InterPro" id="IPR036174">
    <property type="entry name" value="Znf_Sec23_Sec24_sf"/>
</dbReference>
<proteinExistence type="predicted"/>
<evidence type="ECO:0000313" key="3">
    <source>
        <dbReference type="EMBL" id="KAJ5077025.1"/>
    </source>
</evidence>
<dbReference type="AlphaFoldDB" id="A0A9Q0LSD3"/>
<dbReference type="GO" id="GO:0006886">
    <property type="term" value="P:intracellular protein transport"/>
    <property type="evidence" value="ECO:0007669"/>
    <property type="project" value="InterPro"/>
</dbReference>
<dbReference type="GO" id="GO:0070971">
    <property type="term" value="C:endoplasmic reticulum exit site"/>
    <property type="evidence" value="ECO:0007669"/>
    <property type="project" value="TreeGrafter"/>
</dbReference>
<dbReference type="SUPFAM" id="SSF53300">
    <property type="entry name" value="vWA-like"/>
    <property type="match status" value="1"/>
</dbReference>
<evidence type="ECO:0000313" key="4">
    <source>
        <dbReference type="Proteomes" id="UP001149090"/>
    </source>
</evidence>
<feature type="domain" description="VWFA" evidence="2">
    <location>
        <begin position="119"/>
        <end position="382"/>
    </location>
</feature>
<dbReference type="PANTHER" id="PTHR13803:SF36">
    <property type="entry name" value="TYPE A VON WILLEBRAND FACTOR DOMAIN-CONTAINING PROTEIN"/>
    <property type="match status" value="1"/>
</dbReference>
<dbReference type="InterPro" id="IPR006896">
    <property type="entry name" value="Sec23/24_trunk_dom"/>
</dbReference>
<feature type="region of interest" description="Disordered" evidence="1">
    <location>
        <begin position="565"/>
        <end position="599"/>
    </location>
</feature>
<accession>A0A9Q0LSD3</accession>
<dbReference type="OrthoDB" id="1724672at2759"/>
<sequence length="599" mass="69202">MFKFASKFAYQNRRRQKKVNFRRVEEISTNVISLSFESLEDRAFDTDQHIPYECKCGACLNSFSILEPKEEKSEKQVWVCEFCGERNELIENEKIKAEKPQVDYLIAISDKEENQEDEIVIFCVDTSGSMCTTYEIQGTKEDFQKIKKTQKQNIPNFADDSFQQIQRLPQNQMYISRLDCLKIAIQSQIESFYRDSPNKRVGLVSFSNIVKIHEDTRNPTKTLEKDTLLNIEEIKNSVSKRNIPAIKETKRLLQSNLQNLEDNGQTALGPALVVSAELAGKKEGSRVILCTDGKSNIGIGNVDDDDELNKRDDAKENMESFYTQLALECKNKGIMISVMTFDDTDCNLEQISKVVQETEGDMDIVKPTQIQDTFKEFLSAKIVATQVRIKIIIHKNMFIYDSAENQNAKKMDENDERVSSHYEERGNVSNDESITFNYDFRDDSPETQKVFVQFQIEYKLLDGTIRKRILTQALDVTENEDKAQEDIDLDIINANVTERSSEAALHNDHQRALDLTKQGQALGQNAFRFVRNEEQRNRYHTSNMAYLPVQNMMMDQLNEDIQEMQDLSSGRRSKTKSKDKSVNAYFNAKKFSKHEKKRK</sequence>
<dbReference type="GO" id="GO:0000149">
    <property type="term" value="F:SNARE binding"/>
    <property type="evidence" value="ECO:0007669"/>
    <property type="project" value="TreeGrafter"/>
</dbReference>
<name>A0A9Q0LSD3_ANAIG</name>